<dbReference type="AlphaFoldDB" id="A0A9J6P7L2"/>
<dbReference type="Proteomes" id="UP001055804">
    <property type="component" value="Unassembled WGS sequence"/>
</dbReference>
<proteinExistence type="predicted"/>
<evidence type="ECO:0000313" key="1">
    <source>
        <dbReference type="EMBL" id="MCP1334796.1"/>
    </source>
</evidence>
<accession>A0A9J6P7L2</accession>
<dbReference type="EMBL" id="JAMZFT010000001">
    <property type="protein sequence ID" value="MCP1334796.1"/>
    <property type="molecule type" value="Genomic_DNA"/>
</dbReference>
<reference evidence="1" key="1">
    <citation type="submission" date="2022-06" db="EMBL/GenBank/DDBJ databases">
        <title>Isolation and Genomics of Futiania mangrovii gen. nov., sp. nov., a Rare and Metabolically-versatile member in the Class Alphaproteobacteria.</title>
        <authorList>
            <person name="Liu L."/>
            <person name="Huang W.-C."/>
            <person name="Pan J."/>
            <person name="Li J."/>
            <person name="Huang Y."/>
            <person name="Du H."/>
            <person name="Liu Y."/>
            <person name="Li M."/>
        </authorList>
    </citation>
    <scope>NUCLEOTIDE SEQUENCE</scope>
    <source>
        <strain evidence="1">FT118</strain>
    </source>
</reference>
<keyword evidence="2" id="KW-1185">Reference proteome</keyword>
<gene>
    <name evidence="1" type="ORF">NJQ99_00055</name>
</gene>
<evidence type="ECO:0000313" key="2">
    <source>
        <dbReference type="Proteomes" id="UP001055804"/>
    </source>
</evidence>
<sequence length="145" mass="15306">MMGSNDPTATQANALGVFNVQGERAGEIANSLEQAYLADPEFAAYVDQAAAEGRTIEVETGTGIGGSRALVDGSKMFVDFADEDRTYASAEGAAPFTAARIAVHEAWHTLTGIGHNGVGQMDPILAMTNRTADLAFGDMPDRIYY</sequence>
<dbReference type="RefSeq" id="WP_269330765.1">
    <property type="nucleotide sequence ID" value="NZ_JAMZFT010000001.1"/>
</dbReference>
<protein>
    <submittedName>
        <fullName evidence="1">Uncharacterized protein</fullName>
    </submittedName>
</protein>
<name>A0A9J6P7L2_9PROT</name>
<organism evidence="1 2">
    <name type="scientific">Futiania mangrovi</name>
    <dbReference type="NCBI Taxonomy" id="2959716"/>
    <lineage>
        <taxon>Bacteria</taxon>
        <taxon>Pseudomonadati</taxon>
        <taxon>Pseudomonadota</taxon>
        <taxon>Alphaproteobacteria</taxon>
        <taxon>Futianiales</taxon>
        <taxon>Futianiaceae</taxon>
        <taxon>Futiania</taxon>
    </lineage>
</organism>
<comment type="caution">
    <text evidence="1">The sequence shown here is derived from an EMBL/GenBank/DDBJ whole genome shotgun (WGS) entry which is preliminary data.</text>
</comment>